<keyword evidence="2" id="KW-1185">Reference proteome</keyword>
<sequence length="193" mass="22271">MKFERYFQLIDFVEAEIHGIKGEVEGIGNKQSMSLHFLALDHARAIAILIDRKAFSSALALLRVLYESSIRGCWLKYCANEEQLELFIENDHLPKLKKLVKEVDHKMDFKGSLTSIHENDMECLCGFTHSGLTPMNANFDGKTYKNGYSIEQVEAALDFAVYYLRISFMELISYANNRDLETIFTKFETYLTK</sequence>
<dbReference type="OrthoDB" id="6058394at2"/>
<gene>
    <name evidence="1" type="ORF">FR932_05230</name>
</gene>
<dbReference type="KEGG" id="mmaa:FR932_05230"/>
<dbReference type="Proteomes" id="UP000327424">
    <property type="component" value="Chromosome"/>
</dbReference>
<dbReference type="EMBL" id="CP044399">
    <property type="protein sequence ID" value="QFI37271.1"/>
    <property type="molecule type" value="Genomic_DNA"/>
</dbReference>
<accession>A0A5J6WJA6</accession>
<evidence type="ECO:0000313" key="1">
    <source>
        <dbReference type="EMBL" id="QFI37271.1"/>
    </source>
</evidence>
<evidence type="ECO:0000313" key="2">
    <source>
        <dbReference type="Proteomes" id="UP000327424"/>
    </source>
</evidence>
<protein>
    <recommendedName>
        <fullName evidence="3">AbiV family abortive infection protein</fullName>
    </recommendedName>
</protein>
<dbReference type="Pfam" id="PF22491">
    <property type="entry name" value="DUF6988"/>
    <property type="match status" value="1"/>
</dbReference>
<proteinExistence type="predicted"/>
<evidence type="ECO:0008006" key="3">
    <source>
        <dbReference type="Google" id="ProtNLM"/>
    </source>
</evidence>
<name>A0A5J6WJA6_MORMI</name>
<dbReference type="RefSeq" id="WP_019439901.1">
    <property type="nucleotide sequence ID" value="NZ_ALOE01000004.1"/>
</dbReference>
<organism evidence="1 2">
    <name type="scientific">Moritella marina ATCC 15381</name>
    <dbReference type="NCBI Taxonomy" id="1202962"/>
    <lineage>
        <taxon>Bacteria</taxon>
        <taxon>Pseudomonadati</taxon>
        <taxon>Pseudomonadota</taxon>
        <taxon>Gammaproteobacteria</taxon>
        <taxon>Alteromonadales</taxon>
        <taxon>Moritellaceae</taxon>
        <taxon>Moritella</taxon>
    </lineage>
</organism>
<dbReference type="InterPro" id="IPR054257">
    <property type="entry name" value="DUF6988"/>
</dbReference>
<reference evidence="1 2" key="1">
    <citation type="submission" date="2019-09" db="EMBL/GenBank/DDBJ databases">
        <title>Hybrid Assembly of the complete Genome of the Deep-Sea Bacterium Moritella marina from long Nanopore and Illumina reads.</title>
        <authorList>
            <person name="Magin S."/>
            <person name="Georgoulis A."/>
            <person name="Papadimitriou K."/>
            <person name="Iliakis G."/>
            <person name="Vorgias C.E."/>
        </authorList>
    </citation>
    <scope>NUCLEOTIDE SEQUENCE [LARGE SCALE GENOMIC DNA]</scope>
    <source>
        <strain evidence="1 2">MP-1</strain>
    </source>
</reference>
<dbReference type="AlphaFoldDB" id="A0A5J6WJA6"/>